<sequence>MGIKAISLKTDEVLFDLNSDALFNPASNNKIYTCLSALTLLDTNYTFSTDIYIDGKYLYLVGGGDPDLSIDELDSLASIVSTQISGNKILVL</sequence>
<proteinExistence type="inferred from homology"/>
<dbReference type="InterPro" id="IPR000667">
    <property type="entry name" value="Peptidase_S13"/>
</dbReference>
<evidence type="ECO:0000256" key="1">
    <source>
        <dbReference type="ARBA" id="ARBA00006096"/>
    </source>
</evidence>
<keyword evidence="2" id="KW-0378">Hydrolase</keyword>
<dbReference type="GO" id="GO:0000270">
    <property type="term" value="P:peptidoglycan metabolic process"/>
    <property type="evidence" value="ECO:0007669"/>
    <property type="project" value="TreeGrafter"/>
</dbReference>
<protein>
    <submittedName>
        <fullName evidence="3">Uncharacterized protein</fullName>
    </submittedName>
</protein>
<name>A0A382G2T3_9ZZZZ</name>
<feature type="non-terminal residue" evidence="3">
    <location>
        <position position="92"/>
    </location>
</feature>
<evidence type="ECO:0000313" key="3">
    <source>
        <dbReference type="EMBL" id="SVB68511.1"/>
    </source>
</evidence>
<comment type="similarity">
    <text evidence="1">Belongs to the peptidase S13 family.</text>
</comment>
<dbReference type="Gene3D" id="3.40.710.10">
    <property type="entry name" value="DD-peptidase/beta-lactamase superfamily"/>
    <property type="match status" value="1"/>
</dbReference>
<evidence type="ECO:0000256" key="2">
    <source>
        <dbReference type="ARBA" id="ARBA00022801"/>
    </source>
</evidence>
<dbReference type="GO" id="GO:0006508">
    <property type="term" value="P:proteolysis"/>
    <property type="evidence" value="ECO:0007669"/>
    <property type="project" value="InterPro"/>
</dbReference>
<dbReference type="SUPFAM" id="SSF56601">
    <property type="entry name" value="beta-lactamase/transpeptidase-like"/>
    <property type="match status" value="1"/>
</dbReference>
<dbReference type="GO" id="GO:0004185">
    <property type="term" value="F:serine-type carboxypeptidase activity"/>
    <property type="evidence" value="ECO:0007669"/>
    <property type="project" value="InterPro"/>
</dbReference>
<gene>
    <name evidence="3" type="ORF">METZ01_LOCUS221365</name>
</gene>
<organism evidence="3">
    <name type="scientific">marine metagenome</name>
    <dbReference type="NCBI Taxonomy" id="408172"/>
    <lineage>
        <taxon>unclassified sequences</taxon>
        <taxon>metagenomes</taxon>
        <taxon>ecological metagenomes</taxon>
    </lineage>
</organism>
<dbReference type="PANTHER" id="PTHR30023">
    <property type="entry name" value="D-ALANYL-D-ALANINE CARBOXYPEPTIDASE"/>
    <property type="match status" value="1"/>
</dbReference>
<dbReference type="EMBL" id="UINC01052782">
    <property type="protein sequence ID" value="SVB68511.1"/>
    <property type="molecule type" value="Genomic_DNA"/>
</dbReference>
<dbReference type="AlphaFoldDB" id="A0A382G2T3"/>
<dbReference type="InterPro" id="IPR012338">
    <property type="entry name" value="Beta-lactam/transpept-like"/>
</dbReference>
<dbReference type="Pfam" id="PF02113">
    <property type="entry name" value="Peptidase_S13"/>
    <property type="match status" value="1"/>
</dbReference>
<dbReference type="PANTHER" id="PTHR30023:SF0">
    <property type="entry name" value="PENICILLIN-SENSITIVE CARBOXYPEPTIDASE A"/>
    <property type="match status" value="1"/>
</dbReference>
<accession>A0A382G2T3</accession>
<reference evidence="3" key="1">
    <citation type="submission" date="2018-05" db="EMBL/GenBank/DDBJ databases">
        <authorList>
            <person name="Lanie J.A."/>
            <person name="Ng W.-L."/>
            <person name="Kazmierczak K.M."/>
            <person name="Andrzejewski T.M."/>
            <person name="Davidsen T.M."/>
            <person name="Wayne K.J."/>
            <person name="Tettelin H."/>
            <person name="Glass J.I."/>
            <person name="Rusch D."/>
            <person name="Podicherti R."/>
            <person name="Tsui H.-C.T."/>
            <person name="Winkler M.E."/>
        </authorList>
    </citation>
    <scope>NUCLEOTIDE SEQUENCE</scope>
</reference>